<dbReference type="EMBL" id="BAAATK010000014">
    <property type="protein sequence ID" value="GAA2436070.1"/>
    <property type="molecule type" value="Genomic_DNA"/>
</dbReference>
<dbReference type="Proteomes" id="UP001500460">
    <property type="component" value="Unassembled WGS sequence"/>
</dbReference>
<accession>A0ABN3JQ47</accession>
<evidence type="ECO:0000313" key="2">
    <source>
        <dbReference type="Proteomes" id="UP001500460"/>
    </source>
</evidence>
<sequence>MTAAVAVSGLLLLGLPALYFLAFYGCGEQEDQLAEVMAGETVLDAVPEGAGPKDRYQECDDDDRFVVVGTQYRYDGSPENALQHYEEVTRADGWRPRITAGGETVPGCFTKLMGGTTAYLDAGGPHDGLVQVEIVADRANSQWC</sequence>
<comment type="caution">
    <text evidence="1">The sequence shown here is derived from an EMBL/GenBank/DDBJ whole genome shotgun (WGS) entry which is preliminary data.</text>
</comment>
<organism evidence="1 2">
    <name type="scientific">Streptomyces glaucus</name>
    <dbReference type="NCBI Taxonomy" id="284029"/>
    <lineage>
        <taxon>Bacteria</taxon>
        <taxon>Bacillati</taxon>
        <taxon>Actinomycetota</taxon>
        <taxon>Actinomycetes</taxon>
        <taxon>Kitasatosporales</taxon>
        <taxon>Streptomycetaceae</taxon>
        <taxon>Streptomyces</taxon>
    </lineage>
</organism>
<proteinExistence type="predicted"/>
<keyword evidence="2" id="KW-1185">Reference proteome</keyword>
<gene>
    <name evidence="1" type="ORF">GCM10010421_27110</name>
</gene>
<name>A0ABN3JQ47_9ACTN</name>
<evidence type="ECO:0008006" key="3">
    <source>
        <dbReference type="Google" id="ProtNLM"/>
    </source>
</evidence>
<protein>
    <recommendedName>
        <fullName evidence="3">Secreted protein</fullName>
    </recommendedName>
</protein>
<evidence type="ECO:0000313" key="1">
    <source>
        <dbReference type="EMBL" id="GAA2436070.1"/>
    </source>
</evidence>
<reference evidence="1 2" key="1">
    <citation type="journal article" date="2019" name="Int. J. Syst. Evol. Microbiol.">
        <title>The Global Catalogue of Microorganisms (GCM) 10K type strain sequencing project: providing services to taxonomists for standard genome sequencing and annotation.</title>
        <authorList>
            <consortium name="The Broad Institute Genomics Platform"/>
            <consortium name="The Broad Institute Genome Sequencing Center for Infectious Disease"/>
            <person name="Wu L."/>
            <person name="Ma J."/>
        </authorList>
    </citation>
    <scope>NUCLEOTIDE SEQUENCE [LARGE SCALE GENOMIC DNA]</scope>
    <source>
        <strain evidence="1 2">JCM 6922</strain>
    </source>
</reference>